<accession>A0A1E7FJK8</accession>
<organism evidence="2 3">
    <name type="scientific">Fragilariopsis cylindrus CCMP1102</name>
    <dbReference type="NCBI Taxonomy" id="635003"/>
    <lineage>
        <taxon>Eukaryota</taxon>
        <taxon>Sar</taxon>
        <taxon>Stramenopiles</taxon>
        <taxon>Ochrophyta</taxon>
        <taxon>Bacillariophyta</taxon>
        <taxon>Bacillariophyceae</taxon>
        <taxon>Bacillariophycidae</taxon>
        <taxon>Bacillariales</taxon>
        <taxon>Bacillariaceae</taxon>
        <taxon>Fragilariopsis</taxon>
    </lineage>
</organism>
<name>A0A1E7FJK8_9STRA</name>
<dbReference type="OrthoDB" id="542036at2759"/>
<keyword evidence="1" id="KW-0732">Signal</keyword>
<dbReference type="KEGG" id="fcy:FRACYDRAFT_236486"/>
<feature type="chain" id="PRO_5009193183" evidence="1">
    <location>
        <begin position="30"/>
        <end position="437"/>
    </location>
</feature>
<evidence type="ECO:0000313" key="2">
    <source>
        <dbReference type="EMBL" id="OEU18215.1"/>
    </source>
</evidence>
<dbReference type="AlphaFoldDB" id="A0A1E7FJK8"/>
<evidence type="ECO:0000313" key="3">
    <source>
        <dbReference type="Proteomes" id="UP000095751"/>
    </source>
</evidence>
<sequence length="437" mass="45656">MELLDSRRLISARRAMFLAIAFLVLFTNANENFADNELAMPMCTEEYKPVVCSRGKAGTGVSTGGTFGAGAGAGVEDSAGGAWAGEGLGASTGETLAGEGAGDDSAVWVTGAGPRVGTTNSNGALLDAGPGDDAAAKEVFSNMCVASRDGDYTNATTECKLIELLSVKCTNQYALCASSNCTVNPDASTASCGCNGFENATSTSSMRIALIPDEGLKEATIASCANSPTGCDDGPMSTANLDSTPVCEAIRNHSLWPGSDLISTFAFKPQLPKLNNDETWTCEAKPGQVVPVCMFAPCRYSNSEPNVTCTCPLVIVTEEYDVAAGGQTFPCADNDIVSEGSYMQVIMWDMGLAEPAWAVVDDAFETQAPTSPDLPSNAPTIRNYMNRLCEMNCKDANVAFKDGLHVLIKTSESIESPNTVIEHGALKGIVCMPVLIL</sequence>
<reference evidence="2 3" key="1">
    <citation type="submission" date="2016-09" db="EMBL/GenBank/DDBJ databases">
        <title>Extensive genetic diversity and differential bi-allelic expression allows diatom success in the polar Southern Ocean.</title>
        <authorList>
            <consortium name="DOE Joint Genome Institute"/>
            <person name="Mock T."/>
            <person name="Otillar R.P."/>
            <person name="Strauss J."/>
            <person name="Dupont C."/>
            <person name="Frickenhaus S."/>
            <person name="Maumus F."/>
            <person name="Mcmullan M."/>
            <person name="Sanges R."/>
            <person name="Schmutz J."/>
            <person name="Toseland A."/>
            <person name="Valas R."/>
            <person name="Veluchamy A."/>
            <person name="Ward B.J."/>
            <person name="Allen A."/>
            <person name="Barry K."/>
            <person name="Falciatore A."/>
            <person name="Ferrante M."/>
            <person name="Fortunato A.E."/>
            <person name="Gloeckner G."/>
            <person name="Gruber A."/>
            <person name="Hipkin R."/>
            <person name="Janech M."/>
            <person name="Kroth P."/>
            <person name="Leese F."/>
            <person name="Lindquist E."/>
            <person name="Lyon B.R."/>
            <person name="Martin J."/>
            <person name="Mayer C."/>
            <person name="Parker M."/>
            <person name="Quesneville H."/>
            <person name="Raymond J."/>
            <person name="Uhlig C."/>
            <person name="Valentin K.U."/>
            <person name="Worden A.Z."/>
            <person name="Armbrust E.V."/>
            <person name="Bowler C."/>
            <person name="Green B."/>
            <person name="Moulton V."/>
            <person name="Van Oosterhout C."/>
            <person name="Grigoriev I."/>
        </authorList>
    </citation>
    <scope>NUCLEOTIDE SEQUENCE [LARGE SCALE GENOMIC DNA]</scope>
    <source>
        <strain evidence="2 3">CCMP1102</strain>
    </source>
</reference>
<feature type="signal peptide" evidence="1">
    <location>
        <begin position="1"/>
        <end position="29"/>
    </location>
</feature>
<proteinExistence type="predicted"/>
<keyword evidence="3" id="KW-1185">Reference proteome</keyword>
<dbReference type="EMBL" id="KV784356">
    <property type="protein sequence ID" value="OEU18215.1"/>
    <property type="molecule type" value="Genomic_DNA"/>
</dbReference>
<protein>
    <submittedName>
        <fullName evidence="2">Uncharacterized protein</fullName>
    </submittedName>
</protein>
<gene>
    <name evidence="2" type="ORF">FRACYDRAFT_236486</name>
</gene>
<evidence type="ECO:0000256" key="1">
    <source>
        <dbReference type="SAM" id="SignalP"/>
    </source>
</evidence>
<dbReference type="InParanoid" id="A0A1E7FJK8"/>
<dbReference type="Proteomes" id="UP000095751">
    <property type="component" value="Unassembled WGS sequence"/>
</dbReference>